<dbReference type="AlphaFoldDB" id="A0A7V7UH54"/>
<protein>
    <submittedName>
        <fullName evidence="3">Zinc-ribbon domain-containing protein</fullName>
    </submittedName>
</protein>
<keyword evidence="4" id="KW-1185">Reference proteome</keyword>
<evidence type="ECO:0000259" key="2">
    <source>
        <dbReference type="Pfam" id="PF13240"/>
    </source>
</evidence>
<reference evidence="3 4" key="1">
    <citation type="submission" date="2019-09" db="EMBL/GenBank/DDBJ databases">
        <authorList>
            <person name="Valk L.C."/>
        </authorList>
    </citation>
    <scope>NUCLEOTIDE SEQUENCE [LARGE SCALE GENOMIC DNA]</scope>
    <source>
        <strain evidence="3">GalUA</strain>
    </source>
</reference>
<dbReference type="Pfam" id="PF13240">
    <property type="entry name" value="Zn_Ribbon_1"/>
    <property type="match status" value="1"/>
</dbReference>
<dbReference type="InterPro" id="IPR038587">
    <property type="entry name" value="Ribosomal_eL40_sf"/>
</dbReference>
<feature type="region of interest" description="Disordered" evidence="1">
    <location>
        <begin position="124"/>
        <end position="156"/>
    </location>
</feature>
<gene>
    <name evidence="3" type="ORF">F7O84_04625</name>
</gene>
<reference evidence="3 4" key="2">
    <citation type="submission" date="2020-02" db="EMBL/GenBank/DDBJ databases">
        <title>Candidatus Galacturonibacter soehngenii shows hetero-acetogenic catabolism of galacturonic acid but lacks a canonical carbon monoxide dehydrogenase/acetyl-CoA synthase complex.</title>
        <authorList>
            <person name="Diender M."/>
            <person name="Stouten G.R."/>
            <person name="Petersen J.F."/>
            <person name="Nielsen P.H."/>
            <person name="Dueholm M.S."/>
            <person name="Pronk J.T."/>
            <person name="Van Loosdrecht M.C.M."/>
        </authorList>
    </citation>
    <scope>NUCLEOTIDE SEQUENCE [LARGE SCALE GENOMIC DNA]</scope>
    <source>
        <strain evidence="3">GalUA</strain>
    </source>
</reference>
<feature type="compositionally biased region" description="Acidic residues" evidence="1">
    <location>
        <begin position="145"/>
        <end position="156"/>
    </location>
</feature>
<feature type="domain" description="Zinc-ribbon" evidence="2">
    <location>
        <begin position="101"/>
        <end position="121"/>
    </location>
</feature>
<name>A0A7V7UH54_9FIRM</name>
<dbReference type="InterPro" id="IPR026870">
    <property type="entry name" value="Zinc_ribbon_dom"/>
</dbReference>
<feature type="compositionally biased region" description="Basic and acidic residues" evidence="1">
    <location>
        <begin position="128"/>
        <end position="144"/>
    </location>
</feature>
<accession>A0A7V7UH54</accession>
<evidence type="ECO:0000256" key="1">
    <source>
        <dbReference type="SAM" id="MobiDB-lite"/>
    </source>
</evidence>
<evidence type="ECO:0000313" key="4">
    <source>
        <dbReference type="Proteomes" id="UP000461768"/>
    </source>
</evidence>
<dbReference type="EMBL" id="WAGX01000004">
    <property type="protein sequence ID" value="KAB1439678.1"/>
    <property type="molecule type" value="Genomic_DNA"/>
</dbReference>
<evidence type="ECO:0000313" key="3">
    <source>
        <dbReference type="EMBL" id="KAB1439678.1"/>
    </source>
</evidence>
<comment type="caution">
    <text evidence="3">The sequence shown here is derived from an EMBL/GenBank/DDBJ whole genome shotgun (WGS) entry which is preliminary data.</text>
</comment>
<dbReference type="OrthoDB" id="9788304at2"/>
<dbReference type="Proteomes" id="UP000461768">
    <property type="component" value="Unassembled WGS sequence"/>
</dbReference>
<dbReference type="Gene3D" id="4.10.1060.50">
    <property type="match status" value="1"/>
</dbReference>
<sequence length="156" mass="17972">MARRYYMDFFEKLGETISTKSKDVAKKAKEVAEVVSLNAKISTQEDIIKKTYAQIGQKYYEKYKEDSFNEFGAEFDSINHAMEEIKRLQDEIQTIKNTKICPKCQEEVPTDSAFCSKCGAQFEAESQESEKAPQEDRNNDKVSEEEQPEVNDDVII</sequence>
<organism evidence="3 4">
    <name type="scientific">Candidatus Galacturonatibacter soehngenii</name>
    <dbReference type="NCBI Taxonomy" id="2307010"/>
    <lineage>
        <taxon>Bacteria</taxon>
        <taxon>Bacillati</taxon>
        <taxon>Bacillota</taxon>
        <taxon>Clostridia</taxon>
        <taxon>Lachnospirales</taxon>
        <taxon>Lachnospiraceae</taxon>
        <taxon>Candidatus Galacturonatibacter</taxon>
    </lineage>
</organism>
<proteinExistence type="predicted"/>